<accession>A0A6B2K1L5</accession>
<evidence type="ECO:0000256" key="7">
    <source>
        <dbReference type="ARBA" id="ARBA00022989"/>
    </source>
</evidence>
<dbReference type="InterPro" id="IPR005672">
    <property type="entry name" value="Phosphate_PstA"/>
</dbReference>
<dbReference type="RefSeq" id="WP_163893724.1">
    <property type="nucleotide sequence ID" value="NZ_JAAFYS010000002.1"/>
</dbReference>
<dbReference type="PROSITE" id="PS50928">
    <property type="entry name" value="ABC_TM1"/>
    <property type="match status" value="1"/>
</dbReference>
<comment type="subcellular location">
    <subcellularLocation>
        <location evidence="9">Cell inner membrane</location>
        <topology evidence="9">Multi-pass membrane protein</topology>
    </subcellularLocation>
    <subcellularLocation>
        <location evidence="1">Cell membrane</location>
        <topology evidence="1">Multi-pass membrane protein</topology>
    </subcellularLocation>
</comment>
<feature type="transmembrane region" description="Helical" evidence="9">
    <location>
        <begin position="35"/>
        <end position="56"/>
    </location>
</feature>
<dbReference type="GO" id="GO:0005886">
    <property type="term" value="C:plasma membrane"/>
    <property type="evidence" value="ECO:0007669"/>
    <property type="project" value="UniProtKB-SubCell"/>
</dbReference>
<organism evidence="11 12">
    <name type="scientific">Pseudoroseicyclus tamaricis</name>
    <dbReference type="NCBI Taxonomy" id="2705421"/>
    <lineage>
        <taxon>Bacteria</taxon>
        <taxon>Pseudomonadati</taxon>
        <taxon>Pseudomonadota</taxon>
        <taxon>Alphaproteobacteria</taxon>
        <taxon>Rhodobacterales</taxon>
        <taxon>Paracoccaceae</taxon>
        <taxon>Pseudoroseicyclus</taxon>
    </lineage>
</organism>
<dbReference type="InterPro" id="IPR035906">
    <property type="entry name" value="MetI-like_sf"/>
</dbReference>
<evidence type="ECO:0000313" key="12">
    <source>
        <dbReference type="Proteomes" id="UP000474757"/>
    </source>
</evidence>
<dbReference type="CDD" id="cd06261">
    <property type="entry name" value="TM_PBP2"/>
    <property type="match status" value="1"/>
</dbReference>
<comment type="caution">
    <text evidence="11">The sequence shown here is derived from an EMBL/GenBank/DDBJ whole genome shotgun (WGS) entry which is preliminary data.</text>
</comment>
<keyword evidence="8 9" id="KW-0472">Membrane</keyword>
<dbReference type="Pfam" id="PF11812">
    <property type="entry name" value="DUF3333"/>
    <property type="match status" value="1"/>
</dbReference>
<evidence type="ECO:0000259" key="10">
    <source>
        <dbReference type="PROSITE" id="PS50928"/>
    </source>
</evidence>
<dbReference type="PANTHER" id="PTHR43470">
    <property type="entry name" value="PHOSPHATE TRANSPORT SYSTEM PERMEASE PROTEIN PSTA-RELATED"/>
    <property type="match status" value="1"/>
</dbReference>
<evidence type="ECO:0000256" key="2">
    <source>
        <dbReference type="ARBA" id="ARBA00007069"/>
    </source>
</evidence>
<dbReference type="SUPFAM" id="SSF161098">
    <property type="entry name" value="MetI-like"/>
    <property type="match status" value="1"/>
</dbReference>
<evidence type="ECO:0000256" key="1">
    <source>
        <dbReference type="ARBA" id="ARBA00004651"/>
    </source>
</evidence>
<evidence type="ECO:0000256" key="9">
    <source>
        <dbReference type="RuleBase" id="RU363043"/>
    </source>
</evidence>
<evidence type="ECO:0000256" key="6">
    <source>
        <dbReference type="ARBA" id="ARBA00022692"/>
    </source>
</evidence>
<protein>
    <recommendedName>
        <fullName evidence="3 9">Phosphate transport system permease protein PstA</fullName>
    </recommendedName>
</protein>
<feature type="transmembrane region" description="Helical" evidence="9">
    <location>
        <begin position="271"/>
        <end position="290"/>
    </location>
</feature>
<sequence length="456" mass="48832">MTDMTPEATPRAAQSLFTRTDNVRRRYRRGSVLKYLGLGAIGLVLFFLCVLLWSILSRGIPAFFQYQAEIQLYYDPEILEADGTGPEALGELSLRSDLERGIFAQSLRRTLEDSGIDTAAFDDGDLSALIYAANRRDVRDELVADPDLVGQTVTVGVPISLNITRYLTGGLSGEGTSGMPPGFNREQLDLIDQMVAAGLVDRNFNWGFFTNEYSQSGEVAGIGPALMGSAYMMLVVLVFSLVFGVAASIYLEEFAPKNKFTDFIEINIANLAAVPSIVFGILGAAILLTLGDLGFGSSIRGTALLGGIVLSLMTLPTIVIATRSALKAVPPSIRDAALGVGASKLQTVFHHTLPLAMPGILTGTIIGIAQALGETAPLLLIGLSVSTGASILSSPFTGGLLEQAQSMPTVVYLFAQNQDLPVREGLAQAAIIVMLALLFALNIIAILLRRRFERRW</sequence>
<proteinExistence type="inferred from homology"/>
<evidence type="ECO:0000256" key="4">
    <source>
        <dbReference type="ARBA" id="ARBA00022448"/>
    </source>
</evidence>
<evidence type="ECO:0000256" key="8">
    <source>
        <dbReference type="ARBA" id="ARBA00023136"/>
    </source>
</evidence>
<dbReference type="EMBL" id="JAAGAB010000002">
    <property type="protein sequence ID" value="NDV01632.1"/>
    <property type="molecule type" value="Genomic_DNA"/>
</dbReference>
<feature type="transmembrane region" description="Helical" evidence="9">
    <location>
        <begin position="426"/>
        <end position="448"/>
    </location>
</feature>
<gene>
    <name evidence="11" type="primary">pstA</name>
    <name evidence="11" type="ORF">GZA08_11720</name>
</gene>
<dbReference type="NCBIfam" id="TIGR00974">
    <property type="entry name" value="3a0107s02c"/>
    <property type="match status" value="1"/>
</dbReference>
<keyword evidence="7 9" id="KW-1133">Transmembrane helix</keyword>
<feature type="domain" description="ABC transmembrane type-1" evidence="10">
    <location>
        <begin position="226"/>
        <end position="445"/>
    </location>
</feature>
<dbReference type="Proteomes" id="UP000474757">
    <property type="component" value="Unassembled WGS sequence"/>
</dbReference>
<feature type="transmembrane region" description="Helical" evidence="9">
    <location>
        <begin position="302"/>
        <end position="322"/>
    </location>
</feature>
<reference evidence="11 12" key="1">
    <citation type="submission" date="2020-02" db="EMBL/GenBank/DDBJ databases">
        <title>Pseudoroseicyclus tamarix, sp. nov., isolated from offshore sediment of a Tamarix chinensis forest.</title>
        <authorList>
            <person name="Gai Y."/>
        </authorList>
    </citation>
    <scope>NUCLEOTIDE SEQUENCE [LARGE SCALE GENOMIC DNA]</scope>
    <source>
        <strain evidence="11 12">CLL3-39</strain>
    </source>
</reference>
<comment type="similarity">
    <text evidence="2 9">Belongs to the binding-protein-dependent transport system permease family. CysTW subfamily.</text>
</comment>
<dbReference type="InterPro" id="IPR000515">
    <property type="entry name" value="MetI-like"/>
</dbReference>
<dbReference type="GO" id="GO:0005315">
    <property type="term" value="F:phosphate transmembrane transporter activity"/>
    <property type="evidence" value="ECO:0007669"/>
    <property type="project" value="InterPro"/>
</dbReference>
<dbReference type="AlphaFoldDB" id="A0A6B2K1L5"/>
<dbReference type="Gene3D" id="1.10.3720.10">
    <property type="entry name" value="MetI-like"/>
    <property type="match status" value="1"/>
</dbReference>
<dbReference type="GO" id="GO:0035435">
    <property type="term" value="P:phosphate ion transmembrane transport"/>
    <property type="evidence" value="ECO:0007669"/>
    <property type="project" value="InterPro"/>
</dbReference>
<dbReference type="PANTHER" id="PTHR43470:SF3">
    <property type="entry name" value="PHOSPHATE TRANSPORT SYSTEM PERMEASE PROTEIN PSTA-RELATED"/>
    <property type="match status" value="1"/>
</dbReference>
<keyword evidence="5 9" id="KW-1003">Cell membrane</keyword>
<dbReference type="InterPro" id="IPR024573">
    <property type="entry name" value="DUF3333"/>
</dbReference>
<dbReference type="Pfam" id="PF00528">
    <property type="entry name" value="BPD_transp_1"/>
    <property type="match status" value="1"/>
</dbReference>
<keyword evidence="6 9" id="KW-0812">Transmembrane</keyword>
<feature type="transmembrane region" description="Helical" evidence="9">
    <location>
        <begin position="230"/>
        <end position="251"/>
    </location>
</feature>
<keyword evidence="12" id="KW-1185">Reference proteome</keyword>
<evidence type="ECO:0000313" key="11">
    <source>
        <dbReference type="EMBL" id="NDV01632.1"/>
    </source>
</evidence>
<evidence type="ECO:0000256" key="3">
    <source>
        <dbReference type="ARBA" id="ARBA00016864"/>
    </source>
</evidence>
<keyword evidence="4" id="KW-0813">Transport</keyword>
<feature type="transmembrane region" description="Helical" evidence="9">
    <location>
        <begin position="353"/>
        <end position="372"/>
    </location>
</feature>
<name>A0A6B2K1L5_9RHOB</name>
<evidence type="ECO:0000256" key="5">
    <source>
        <dbReference type="ARBA" id="ARBA00022475"/>
    </source>
</evidence>